<dbReference type="STRING" id="6412.T1G7N6"/>
<evidence type="ECO:0000256" key="4">
    <source>
        <dbReference type="ARBA" id="ARBA00022490"/>
    </source>
</evidence>
<accession>T1G7N6</accession>
<reference evidence="12" key="3">
    <citation type="submission" date="2015-06" db="UniProtKB">
        <authorList>
            <consortium name="EnsemblMetazoa"/>
        </authorList>
    </citation>
    <scope>IDENTIFICATION</scope>
</reference>
<evidence type="ECO:0000313" key="12">
    <source>
        <dbReference type="EnsemblMetazoa" id="HelroP90264"/>
    </source>
</evidence>
<dbReference type="GO" id="GO:0008076">
    <property type="term" value="C:voltage-gated potassium channel complex"/>
    <property type="evidence" value="ECO:0000318"/>
    <property type="project" value="GO_Central"/>
</dbReference>
<protein>
    <recommendedName>
        <fullName evidence="10">NADP-dependent oxidoreductase domain-containing protein</fullName>
    </recommendedName>
</protein>
<dbReference type="GO" id="GO:0005249">
    <property type="term" value="F:voltage-gated potassium channel activity"/>
    <property type="evidence" value="ECO:0007669"/>
    <property type="project" value="InterPro"/>
</dbReference>
<dbReference type="eggNOG" id="KOG1575">
    <property type="taxonomic scope" value="Eukaryota"/>
</dbReference>
<keyword evidence="5" id="KW-0633">Potassium transport</keyword>
<evidence type="ECO:0000256" key="9">
    <source>
        <dbReference type="ARBA" id="ARBA00023065"/>
    </source>
</evidence>
<dbReference type="SUPFAM" id="SSF51430">
    <property type="entry name" value="NAD(P)-linked oxidoreductase"/>
    <property type="match status" value="1"/>
</dbReference>
<reference evidence="13" key="1">
    <citation type="submission" date="2012-12" db="EMBL/GenBank/DDBJ databases">
        <authorList>
            <person name="Hellsten U."/>
            <person name="Grimwood J."/>
            <person name="Chapman J.A."/>
            <person name="Shapiro H."/>
            <person name="Aerts A."/>
            <person name="Otillar R.P."/>
            <person name="Terry A.Y."/>
            <person name="Boore J.L."/>
            <person name="Simakov O."/>
            <person name="Marletaz F."/>
            <person name="Cho S.-J."/>
            <person name="Edsinger-Gonzales E."/>
            <person name="Havlak P."/>
            <person name="Kuo D.-H."/>
            <person name="Larsson T."/>
            <person name="Lv J."/>
            <person name="Arendt D."/>
            <person name="Savage R."/>
            <person name="Osoegawa K."/>
            <person name="de Jong P."/>
            <person name="Lindberg D.R."/>
            <person name="Seaver E.C."/>
            <person name="Weisblat D.A."/>
            <person name="Putnam N.H."/>
            <person name="Grigoriev I.V."/>
            <person name="Rokhsar D.S."/>
        </authorList>
    </citation>
    <scope>NUCLEOTIDE SEQUENCE</scope>
</reference>
<dbReference type="NCBIfam" id="TIGR01293">
    <property type="entry name" value="Kv_beta"/>
    <property type="match status" value="1"/>
</dbReference>
<keyword evidence="4" id="KW-0963">Cytoplasm</keyword>
<dbReference type="GeneID" id="20217083"/>
<comment type="similarity">
    <text evidence="2">Belongs to the shaker potassium channel beta subunit family.</text>
</comment>
<dbReference type="Pfam" id="PF00248">
    <property type="entry name" value="Aldo_ket_red"/>
    <property type="match status" value="1"/>
</dbReference>
<organism evidence="12 13">
    <name type="scientific">Helobdella robusta</name>
    <name type="common">Californian leech</name>
    <dbReference type="NCBI Taxonomy" id="6412"/>
    <lineage>
        <taxon>Eukaryota</taxon>
        <taxon>Metazoa</taxon>
        <taxon>Spiralia</taxon>
        <taxon>Lophotrochozoa</taxon>
        <taxon>Annelida</taxon>
        <taxon>Clitellata</taxon>
        <taxon>Hirudinea</taxon>
        <taxon>Rhynchobdellida</taxon>
        <taxon>Glossiphoniidae</taxon>
        <taxon>Helobdella</taxon>
    </lineage>
</organism>
<evidence type="ECO:0000313" key="13">
    <source>
        <dbReference type="Proteomes" id="UP000015101"/>
    </source>
</evidence>
<dbReference type="OMA" id="VPLFIHQ"/>
<comment type="subcellular location">
    <subcellularLocation>
        <location evidence="1">Cytoplasm</location>
    </subcellularLocation>
</comment>
<keyword evidence="8" id="KW-0560">Oxidoreductase</keyword>
<dbReference type="GO" id="GO:0015459">
    <property type="term" value="F:potassium channel regulator activity"/>
    <property type="evidence" value="ECO:0000318"/>
    <property type="project" value="GO_Central"/>
</dbReference>
<dbReference type="PANTHER" id="PTHR43150:SF2">
    <property type="entry name" value="HYPERKINETIC, ISOFORM M"/>
    <property type="match status" value="1"/>
</dbReference>
<dbReference type="InterPro" id="IPR036812">
    <property type="entry name" value="NAD(P)_OxRdtase_dom_sf"/>
</dbReference>
<name>T1G7N6_HELRO</name>
<dbReference type="EMBL" id="AMQM01007929">
    <property type="status" value="NOT_ANNOTATED_CDS"/>
    <property type="molecule type" value="Genomic_DNA"/>
</dbReference>
<dbReference type="HOGENOM" id="CLU_023205_2_0_1"/>
<keyword evidence="6" id="KW-0521">NADP</keyword>
<dbReference type="EMBL" id="KB097694">
    <property type="protein sequence ID" value="ESN91839.1"/>
    <property type="molecule type" value="Genomic_DNA"/>
</dbReference>
<evidence type="ECO:0000259" key="10">
    <source>
        <dbReference type="Pfam" id="PF00248"/>
    </source>
</evidence>
<dbReference type="GO" id="GO:0044325">
    <property type="term" value="F:transmembrane transporter binding"/>
    <property type="evidence" value="ECO:0000318"/>
    <property type="project" value="GO_Central"/>
</dbReference>
<dbReference type="GO" id="GO:0005737">
    <property type="term" value="C:cytoplasm"/>
    <property type="evidence" value="ECO:0007669"/>
    <property type="project" value="UniProtKB-SubCell"/>
</dbReference>
<dbReference type="Proteomes" id="UP000015101">
    <property type="component" value="Unassembled WGS sequence"/>
</dbReference>
<evidence type="ECO:0000256" key="7">
    <source>
        <dbReference type="ARBA" id="ARBA00022958"/>
    </source>
</evidence>
<dbReference type="GO" id="GO:0016491">
    <property type="term" value="F:oxidoreductase activity"/>
    <property type="evidence" value="ECO:0007669"/>
    <property type="project" value="UniProtKB-KW"/>
</dbReference>
<keyword evidence="3" id="KW-0813">Transport</keyword>
<dbReference type="InterPro" id="IPR005983">
    <property type="entry name" value="K_chnl_volt-dep_bsu_KCNAB"/>
</dbReference>
<dbReference type="EnsemblMetazoa" id="HelroT90264">
    <property type="protein sequence ID" value="HelroP90264"/>
    <property type="gene ID" value="HelroG90264"/>
</dbReference>
<proteinExistence type="inferred from homology"/>
<dbReference type="InParanoid" id="T1G7N6"/>
<reference evidence="11 13" key="2">
    <citation type="journal article" date="2013" name="Nature">
        <title>Insights into bilaterian evolution from three spiralian genomes.</title>
        <authorList>
            <person name="Simakov O."/>
            <person name="Marletaz F."/>
            <person name="Cho S.J."/>
            <person name="Edsinger-Gonzales E."/>
            <person name="Havlak P."/>
            <person name="Hellsten U."/>
            <person name="Kuo D.H."/>
            <person name="Larsson T."/>
            <person name="Lv J."/>
            <person name="Arendt D."/>
            <person name="Savage R."/>
            <person name="Osoegawa K."/>
            <person name="de Jong P."/>
            <person name="Grimwood J."/>
            <person name="Chapman J.A."/>
            <person name="Shapiro H."/>
            <person name="Aerts A."/>
            <person name="Otillar R.P."/>
            <person name="Terry A.Y."/>
            <person name="Boore J.L."/>
            <person name="Grigoriev I.V."/>
            <person name="Lindberg D.R."/>
            <person name="Seaver E.C."/>
            <person name="Weisblat D.A."/>
            <person name="Putnam N.H."/>
            <person name="Rokhsar D.S."/>
        </authorList>
    </citation>
    <scope>NUCLEOTIDE SEQUENCE</scope>
</reference>
<evidence type="ECO:0000313" key="11">
    <source>
        <dbReference type="EMBL" id="ESN91839.1"/>
    </source>
</evidence>
<sequence>TSCFPSNPIRNLGKSGLRISNIVLGTFATFGSQISDEVTEDIVTLAYEHGVHAFDTSEAYAGGRAEIVLGKILKKKAWRRSSYIVITKVSWGGKAETEKGLSRKHIIEGLRSSLDRLQLDYVDVILANKSDPRTPVEEIARAFTHVINQGWAMYWGTSKWAATEIMEIYSVCRQFNLIPPIVEQSEYNFFKRESIEMHLPELFHKIGLGLMAACPLMGGMMSGKYKNGLPANSRASIKNFSWYKERVTNEQAARHHLLLNDLEMIASKLDCTLAQLAIAWCLKNENVHCVVLGSSSVEQLIENLKAVQVRIELTQNN</sequence>
<dbReference type="InterPro" id="IPR023210">
    <property type="entry name" value="NADP_OxRdtase_dom"/>
</dbReference>
<dbReference type="Gene3D" id="3.20.20.100">
    <property type="entry name" value="NADP-dependent oxidoreductase domain"/>
    <property type="match status" value="1"/>
</dbReference>
<dbReference type="InterPro" id="IPR005399">
    <property type="entry name" value="K_chnl_volt-dep_bsu_KCNAB-rel"/>
</dbReference>
<dbReference type="CDD" id="cd19141">
    <property type="entry name" value="Aldo_ket_red_shaker"/>
    <property type="match status" value="1"/>
</dbReference>
<gene>
    <name evidence="12" type="primary">20217083</name>
    <name evidence="11" type="ORF">HELRODRAFT_90264</name>
</gene>
<keyword evidence="7" id="KW-0630">Potassium</keyword>
<evidence type="ECO:0000256" key="5">
    <source>
        <dbReference type="ARBA" id="ARBA00022538"/>
    </source>
</evidence>
<dbReference type="PRINTS" id="PR01577">
    <property type="entry name" value="KCNABCHANNEL"/>
</dbReference>
<dbReference type="FunCoup" id="T1G7N6">
    <property type="interactions" value="77"/>
</dbReference>
<evidence type="ECO:0000256" key="2">
    <source>
        <dbReference type="ARBA" id="ARBA00006515"/>
    </source>
</evidence>
<evidence type="ECO:0000256" key="6">
    <source>
        <dbReference type="ARBA" id="ARBA00022857"/>
    </source>
</evidence>
<dbReference type="GO" id="GO:1901379">
    <property type="term" value="P:regulation of potassium ion transmembrane transport"/>
    <property type="evidence" value="ECO:0000318"/>
    <property type="project" value="GO_Central"/>
</dbReference>
<dbReference type="KEGG" id="hro:HELRODRAFT_90264"/>
<dbReference type="RefSeq" id="XP_009030021.1">
    <property type="nucleotide sequence ID" value="XM_009031773.1"/>
</dbReference>
<dbReference type="CTD" id="20217083"/>
<keyword evidence="13" id="KW-1185">Reference proteome</keyword>
<evidence type="ECO:0000256" key="3">
    <source>
        <dbReference type="ARBA" id="ARBA00022448"/>
    </source>
</evidence>
<dbReference type="AlphaFoldDB" id="T1G7N6"/>
<dbReference type="OrthoDB" id="1720422at2759"/>
<evidence type="ECO:0000256" key="1">
    <source>
        <dbReference type="ARBA" id="ARBA00004496"/>
    </source>
</evidence>
<dbReference type="PANTHER" id="PTHR43150">
    <property type="entry name" value="HYPERKINETIC, ISOFORM M"/>
    <property type="match status" value="1"/>
</dbReference>
<feature type="domain" description="NADP-dependent oxidoreductase" evidence="10">
    <location>
        <begin position="22"/>
        <end position="311"/>
    </location>
</feature>
<keyword evidence="9" id="KW-0406">Ion transport</keyword>
<evidence type="ECO:0000256" key="8">
    <source>
        <dbReference type="ARBA" id="ARBA00023002"/>
    </source>
</evidence>